<dbReference type="InterPro" id="IPR045851">
    <property type="entry name" value="AMP-bd_C_sf"/>
</dbReference>
<evidence type="ECO:0000313" key="6">
    <source>
        <dbReference type="EMBL" id="GFH24069.1"/>
    </source>
</evidence>
<name>A0A699ZWU5_HAELA</name>
<evidence type="ECO:0000313" key="7">
    <source>
        <dbReference type="Proteomes" id="UP000485058"/>
    </source>
</evidence>
<evidence type="ECO:0000256" key="1">
    <source>
        <dbReference type="ARBA" id="ARBA00006432"/>
    </source>
</evidence>
<protein>
    <recommendedName>
        <fullName evidence="5">AMP-binding enzyme C-terminal domain-containing protein</fullName>
    </recommendedName>
</protein>
<comment type="similarity">
    <text evidence="1">Belongs to the ATP-dependent AMP-binding enzyme family.</text>
</comment>
<dbReference type="SUPFAM" id="SSF56801">
    <property type="entry name" value="Acetyl-CoA synthetase-like"/>
    <property type="match status" value="1"/>
</dbReference>
<reference evidence="6 7" key="1">
    <citation type="submission" date="2020-02" db="EMBL/GenBank/DDBJ databases">
        <title>Draft genome sequence of Haematococcus lacustris strain NIES-144.</title>
        <authorList>
            <person name="Morimoto D."/>
            <person name="Nakagawa S."/>
            <person name="Yoshida T."/>
            <person name="Sawayama S."/>
        </authorList>
    </citation>
    <scope>NUCLEOTIDE SEQUENCE [LARGE SCALE GENOMIC DNA]</scope>
    <source>
        <strain evidence="6 7">NIES-144</strain>
    </source>
</reference>
<dbReference type="PANTHER" id="PTHR43859:SF4">
    <property type="entry name" value="BUTANOATE--COA LIGASE AAE1-RELATED"/>
    <property type="match status" value="1"/>
</dbReference>
<keyword evidence="4" id="KW-0443">Lipid metabolism</keyword>
<sequence>MTITDRSKDVIKSGGEWISSIEIENLAMSHSAVAEAAVVAIPSARWGERPLLVVALKPAFAALDDLQLDLADLVTTVDIVAYHILEGEWKSQDLPDNEAIVLGNQTYYKALSSIDGQMYVTDQIGNQGSVVLADIEIANGCVVHLLNTECGEELVGT</sequence>
<evidence type="ECO:0000256" key="2">
    <source>
        <dbReference type="ARBA" id="ARBA00022598"/>
    </source>
</evidence>
<dbReference type="Proteomes" id="UP000485058">
    <property type="component" value="Unassembled WGS sequence"/>
</dbReference>
<evidence type="ECO:0000256" key="4">
    <source>
        <dbReference type="ARBA" id="ARBA00023098"/>
    </source>
</evidence>
<dbReference type="AlphaFoldDB" id="A0A699ZWU5"/>
<evidence type="ECO:0000259" key="5">
    <source>
        <dbReference type="Pfam" id="PF13193"/>
    </source>
</evidence>
<dbReference type="InterPro" id="IPR025110">
    <property type="entry name" value="AMP-bd_C"/>
</dbReference>
<organism evidence="6 7">
    <name type="scientific">Haematococcus lacustris</name>
    <name type="common">Green alga</name>
    <name type="synonym">Haematococcus pluvialis</name>
    <dbReference type="NCBI Taxonomy" id="44745"/>
    <lineage>
        <taxon>Eukaryota</taxon>
        <taxon>Viridiplantae</taxon>
        <taxon>Chlorophyta</taxon>
        <taxon>core chlorophytes</taxon>
        <taxon>Chlorophyceae</taxon>
        <taxon>CS clade</taxon>
        <taxon>Chlamydomonadales</taxon>
        <taxon>Haematococcaceae</taxon>
        <taxon>Haematococcus</taxon>
    </lineage>
</organism>
<dbReference type="PANTHER" id="PTHR43859">
    <property type="entry name" value="ACYL-ACTIVATING ENZYME"/>
    <property type="match status" value="1"/>
</dbReference>
<evidence type="ECO:0000256" key="3">
    <source>
        <dbReference type="ARBA" id="ARBA00022832"/>
    </source>
</evidence>
<dbReference type="Gene3D" id="3.30.300.30">
    <property type="match status" value="1"/>
</dbReference>
<comment type="caution">
    <text evidence="6">The sequence shown here is derived from an EMBL/GenBank/DDBJ whole genome shotgun (WGS) entry which is preliminary data.</text>
</comment>
<feature type="domain" description="AMP-binding enzyme C-terminal" evidence="5">
    <location>
        <begin position="22"/>
        <end position="76"/>
    </location>
</feature>
<dbReference type="InterPro" id="IPR036378">
    <property type="entry name" value="FAS1_dom_sf"/>
</dbReference>
<dbReference type="Pfam" id="PF13193">
    <property type="entry name" value="AMP-binding_C"/>
    <property type="match status" value="1"/>
</dbReference>
<dbReference type="SUPFAM" id="SSF82153">
    <property type="entry name" value="FAS1 domain"/>
    <property type="match status" value="1"/>
</dbReference>
<dbReference type="GO" id="GO:0016874">
    <property type="term" value="F:ligase activity"/>
    <property type="evidence" value="ECO:0007669"/>
    <property type="project" value="UniProtKB-KW"/>
</dbReference>
<keyword evidence="3" id="KW-0276">Fatty acid metabolism</keyword>
<keyword evidence="7" id="KW-1185">Reference proteome</keyword>
<proteinExistence type="inferred from homology"/>
<accession>A0A699ZWU5</accession>
<keyword evidence="2" id="KW-0436">Ligase</keyword>
<dbReference type="EMBL" id="BLLF01002435">
    <property type="protein sequence ID" value="GFH24069.1"/>
    <property type="molecule type" value="Genomic_DNA"/>
</dbReference>
<gene>
    <name evidence="6" type="ORF">HaLaN_21792</name>
</gene>
<dbReference type="GO" id="GO:0006631">
    <property type="term" value="P:fatty acid metabolic process"/>
    <property type="evidence" value="ECO:0007669"/>
    <property type="project" value="UniProtKB-KW"/>
</dbReference>